<feature type="domain" description="Pyrroline-5-carboxylate reductase catalytic N-terminal" evidence="2">
    <location>
        <begin position="13"/>
        <end position="101"/>
    </location>
</feature>
<keyword evidence="4" id="KW-1185">Reference proteome</keyword>
<gene>
    <name evidence="3" type="ORF">SAMN05660199_01319</name>
</gene>
<evidence type="ECO:0000313" key="3">
    <source>
        <dbReference type="EMBL" id="SDO09236.1"/>
    </source>
</evidence>
<dbReference type="InterPro" id="IPR051267">
    <property type="entry name" value="STEAP_metalloreductase"/>
</dbReference>
<keyword evidence="1" id="KW-0560">Oxidoreductase</keyword>
<dbReference type="Pfam" id="PF03807">
    <property type="entry name" value="F420_oxidored"/>
    <property type="match status" value="1"/>
</dbReference>
<name>A0A1H0GQA8_9ACTN</name>
<proteinExistence type="predicted"/>
<dbReference type="Proteomes" id="UP000199088">
    <property type="component" value="Unassembled WGS sequence"/>
</dbReference>
<dbReference type="EMBL" id="FNIR01000003">
    <property type="protein sequence ID" value="SDO09236.1"/>
    <property type="molecule type" value="Genomic_DNA"/>
</dbReference>
<sequence>MTAPSTTPTTTPLGIIGAGAIGSTLARLAVRAGLDVVIANSRGPETLTDLVAELGPQARAATAAEVARQADVVIAAIPLIAHSSLPVDELAGKTLVDTTNYYPQRDGQIASLDEQQMTASELVQAHLPETRVIKAFNNITFASLGNGARAAGADDRSALPIAGEDADAKQQVTALLDVLGYDAVDIGGLADSWRTEPGTPAYCDPYMPAWPTEKLSLDELVGWLLAAPVIPMSTSELTELVSSTTRGPAGGYFPETT</sequence>
<dbReference type="GO" id="GO:0016491">
    <property type="term" value="F:oxidoreductase activity"/>
    <property type="evidence" value="ECO:0007669"/>
    <property type="project" value="UniProtKB-KW"/>
</dbReference>
<dbReference type="SUPFAM" id="SSF51735">
    <property type="entry name" value="NAD(P)-binding Rossmann-fold domains"/>
    <property type="match status" value="1"/>
</dbReference>
<dbReference type="InterPro" id="IPR028939">
    <property type="entry name" value="P5C_Rdtase_cat_N"/>
</dbReference>
<dbReference type="InterPro" id="IPR036291">
    <property type="entry name" value="NAD(P)-bd_dom_sf"/>
</dbReference>
<reference evidence="4" key="1">
    <citation type="submission" date="2016-10" db="EMBL/GenBank/DDBJ databases">
        <authorList>
            <person name="Varghese N."/>
            <person name="Submissions S."/>
        </authorList>
    </citation>
    <scope>NUCLEOTIDE SEQUENCE [LARGE SCALE GENOMIC DNA]</scope>
    <source>
        <strain evidence="4">DSM 45843</strain>
    </source>
</reference>
<dbReference type="Gene3D" id="3.40.50.720">
    <property type="entry name" value="NAD(P)-binding Rossmann-like Domain"/>
    <property type="match status" value="1"/>
</dbReference>
<accession>A0A1H0GQA8</accession>
<dbReference type="PANTHER" id="PTHR14239">
    <property type="entry name" value="DUDULIN-RELATED"/>
    <property type="match status" value="1"/>
</dbReference>
<dbReference type="AlphaFoldDB" id="A0A1H0GQA8"/>
<organism evidence="3 4">
    <name type="scientific">Klenkia soli</name>
    <dbReference type="NCBI Taxonomy" id="1052260"/>
    <lineage>
        <taxon>Bacteria</taxon>
        <taxon>Bacillati</taxon>
        <taxon>Actinomycetota</taxon>
        <taxon>Actinomycetes</taxon>
        <taxon>Geodermatophilales</taxon>
        <taxon>Geodermatophilaceae</taxon>
        <taxon>Klenkia</taxon>
    </lineage>
</organism>
<evidence type="ECO:0000313" key="4">
    <source>
        <dbReference type="Proteomes" id="UP000199088"/>
    </source>
</evidence>
<dbReference type="OrthoDB" id="1523398at2"/>
<dbReference type="STRING" id="1052260.SAMN05660199_01319"/>
<evidence type="ECO:0000259" key="2">
    <source>
        <dbReference type="Pfam" id="PF03807"/>
    </source>
</evidence>
<protein>
    <recommendedName>
        <fullName evidence="2">Pyrroline-5-carboxylate reductase catalytic N-terminal domain-containing protein</fullName>
    </recommendedName>
</protein>
<dbReference type="RefSeq" id="WP_091241722.1">
    <property type="nucleotide sequence ID" value="NZ_FNIR01000003.1"/>
</dbReference>
<evidence type="ECO:0000256" key="1">
    <source>
        <dbReference type="ARBA" id="ARBA00023002"/>
    </source>
</evidence>